<protein>
    <submittedName>
        <fullName evidence="2">Uncharacterized protein</fullName>
    </submittedName>
</protein>
<evidence type="ECO:0000256" key="1">
    <source>
        <dbReference type="SAM" id="MobiDB-lite"/>
    </source>
</evidence>
<gene>
    <name evidence="2" type="ORF">EDD18DRAFT_1461122</name>
</gene>
<evidence type="ECO:0000313" key="3">
    <source>
        <dbReference type="Proteomes" id="UP001175228"/>
    </source>
</evidence>
<comment type="caution">
    <text evidence="2">The sequence shown here is derived from an EMBL/GenBank/DDBJ whole genome shotgun (WGS) entry which is preliminary data.</text>
</comment>
<dbReference type="Proteomes" id="UP001175228">
    <property type="component" value="Unassembled WGS sequence"/>
</dbReference>
<organism evidence="2 3">
    <name type="scientific">Armillaria luteobubalina</name>
    <dbReference type="NCBI Taxonomy" id="153913"/>
    <lineage>
        <taxon>Eukaryota</taxon>
        <taxon>Fungi</taxon>
        <taxon>Dikarya</taxon>
        <taxon>Basidiomycota</taxon>
        <taxon>Agaricomycotina</taxon>
        <taxon>Agaricomycetes</taxon>
        <taxon>Agaricomycetidae</taxon>
        <taxon>Agaricales</taxon>
        <taxon>Marasmiineae</taxon>
        <taxon>Physalacriaceae</taxon>
        <taxon>Armillaria</taxon>
    </lineage>
</organism>
<sequence>MPRWSQHAEDSFRLPEGFRRIGYDADTMRYTFADKNGTLYRGEPGETFGTLTPVAASATSMDRPGAFSDGNSNSKPRESSGKLAFSDFLPPNAMASASSSVEQRLPTPPPKAHFNGAVRTAIPKMQGVVQNLRRSITSAYTKGSAKRKEDVKSTAGSIDTITMLFNLNVAALVALALAMSAYAAPIQGPSVDSGAPPASASVRRDLPGEGPSARVNKANDSGPSYVEGKGYGTGTRKNVDA</sequence>
<accession>A0AA39QC52</accession>
<proteinExistence type="predicted"/>
<feature type="region of interest" description="Disordered" evidence="1">
    <location>
        <begin position="60"/>
        <end position="83"/>
    </location>
</feature>
<feature type="region of interest" description="Disordered" evidence="1">
    <location>
        <begin position="189"/>
        <end position="241"/>
    </location>
</feature>
<evidence type="ECO:0000313" key="2">
    <source>
        <dbReference type="EMBL" id="KAK0499161.1"/>
    </source>
</evidence>
<dbReference type="AlphaFoldDB" id="A0AA39QC52"/>
<dbReference type="EMBL" id="JAUEPU010000010">
    <property type="protein sequence ID" value="KAK0499161.1"/>
    <property type="molecule type" value="Genomic_DNA"/>
</dbReference>
<keyword evidence="3" id="KW-1185">Reference proteome</keyword>
<reference evidence="2" key="1">
    <citation type="submission" date="2023-06" db="EMBL/GenBank/DDBJ databases">
        <authorList>
            <consortium name="Lawrence Berkeley National Laboratory"/>
            <person name="Ahrendt S."/>
            <person name="Sahu N."/>
            <person name="Indic B."/>
            <person name="Wong-Bajracharya J."/>
            <person name="Merenyi Z."/>
            <person name="Ke H.-M."/>
            <person name="Monk M."/>
            <person name="Kocsube S."/>
            <person name="Drula E."/>
            <person name="Lipzen A."/>
            <person name="Balint B."/>
            <person name="Henrissat B."/>
            <person name="Andreopoulos B."/>
            <person name="Martin F.M."/>
            <person name="Harder C.B."/>
            <person name="Rigling D."/>
            <person name="Ford K.L."/>
            <person name="Foster G.D."/>
            <person name="Pangilinan J."/>
            <person name="Papanicolaou A."/>
            <person name="Barry K."/>
            <person name="LaButti K."/>
            <person name="Viragh M."/>
            <person name="Koriabine M."/>
            <person name="Yan M."/>
            <person name="Riley R."/>
            <person name="Champramary S."/>
            <person name="Plett K.L."/>
            <person name="Tsai I.J."/>
            <person name="Slot J."/>
            <person name="Sipos G."/>
            <person name="Plett J."/>
            <person name="Nagy L.G."/>
            <person name="Grigoriev I.V."/>
        </authorList>
    </citation>
    <scope>NUCLEOTIDE SEQUENCE</scope>
    <source>
        <strain evidence="2">HWK02</strain>
    </source>
</reference>
<name>A0AA39QC52_9AGAR</name>